<dbReference type="AlphaFoldDB" id="A0ABC9FBN0"/>
<evidence type="ECO:0000313" key="5">
    <source>
        <dbReference type="EMBL" id="CAL5071741.1"/>
    </source>
</evidence>
<dbReference type="FunFam" id="1.25.70.10:FF:000001">
    <property type="entry name" value="Mitochondrial transcription termination factor-like"/>
    <property type="match status" value="1"/>
</dbReference>
<feature type="compositionally biased region" description="Pro residues" evidence="4">
    <location>
        <begin position="66"/>
        <end position="81"/>
    </location>
</feature>
<name>A0ABC9FBN0_9POAL</name>
<dbReference type="SMART" id="SM00733">
    <property type="entry name" value="Mterf"/>
    <property type="match status" value="5"/>
</dbReference>
<gene>
    <name evidence="5" type="ORF">URODEC1_LOCUS103580</name>
</gene>
<dbReference type="Gene3D" id="1.25.70.10">
    <property type="entry name" value="Transcription termination factor 3, mitochondrial"/>
    <property type="match status" value="1"/>
</dbReference>
<dbReference type="PANTHER" id="PTHR13068">
    <property type="entry name" value="CGI-12 PROTEIN-RELATED"/>
    <property type="match status" value="1"/>
</dbReference>
<dbReference type="Proteomes" id="UP001497457">
    <property type="component" value="Chromosome 6rd"/>
</dbReference>
<proteinExistence type="inferred from homology"/>
<dbReference type="PANTHER" id="PTHR13068:SF83">
    <property type="entry name" value="OS06G0224500 PROTEIN"/>
    <property type="match status" value="1"/>
</dbReference>
<keyword evidence="3" id="KW-0809">Transit peptide</keyword>
<protein>
    <submittedName>
        <fullName evidence="5">Uncharacterized protein</fullName>
    </submittedName>
</protein>
<evidence type="ECO:0000256" key="2">
    <source>
        <dbReference type="ARBA" id="ARBA00022472"/>
    </source>
</evidence>
<organism evidence="5 6">
    <name type="scientific">Urochloa decumbens</name>
    <dbReference type="NCBI Taxonomy" id="240449"/>
    <lineage>
        <taxon>Eukaryota</taxon>
        <taxon>Viridiplantae</taxon>
        <taxon>Streptophyta</taxon>
        <taxon>Embryophyta</taxon>
        <taxon>Tracheophyta</taxon>
        <taxon>Spermatophyta</taxon>
        <taxon>Magnoliopsida</taxon>
        <taxon>Liliopsida</taxon>
        <taxon>Poales</taxon>
        <taxon>Poaceae</taxon>
        <taxon>PACMAD clade</taxon>
        <taxon>Panicoideae</taxon>
        <taxon>Panicodae</taxon>
        <taxon>Paniceae</taxon>
        <taxon>Melinidinae</taxon>
        <taxon>Urochloa</taxon>
    </lineage>
</organism>
<dbReference type="InterPro" id="IPR038538">
    <property type="entry name" value="MTERF_sf"/>
</dbReference>
<evidence type="ECO:0000313" key="6">
    <source>
        <dbReference type="Proteomes" id="UP001497457"/>
    </source>
</evidence>
<dbReference type="Pfam" id="PF02536">
    <property type="entry name" value="mTERF"/>
    <property type="match status" value="1"/>
</dbReference>
<reference evidence="5" key="1">
    <citation type="submission" date="2024-10" db="EMBL/GenBank/DDBJ databases">
        <authorList>
            <person name="Ryan C."/>
        </authorList>
    </citation>
    <scope>NUCLEOTIDE SEQUENCE [LARGE SCALE GENOMIC DNA]</scope>
</reference>
<dbReference type="InterPro" id="IPR003690">
    <property type="entry name" value="MTERF"/>
</dbReference>
<keyword evidence="2" id="KW-0804">Transcription</keyword>
<dbReference type="GO" id="GO:0006353">
    <property type="term" value="P:DNA-templated transcription termination"/>
    <property type="evidence" value="ECO:0007669"/>
    <property type="project" value="UniProtKB-KW"/>
</dbReference>
<accession>A0ABC9FBN0</accession>
<keyword evidence="2" id="KW-0805">Transcription regulation</keyword>
<evidence type="ECO:0000256" key="4">
    <source>
        <dbReference type="SAM" id="MobiDB-lite"/>
    </source>
</evidence>
<dbReference type="EMBL" id="OZ075116">
    <property type="protein sequence ID" value="CAL5071741.1"/>
    <property type="molecule type" value="Genomic_DNA"/>
</dbReference>
<sequence length="442" mass="49015">MGQSATYRPSVQDRTTPGFSSIHRVFWRKIANPPPLPFPIAISKFQLRRFAVPPPPPERDGGLPPASGPLPHPSLPTSPYAPPLVSPHRHSLLSSAAASSFGSFAVEDYLVSRLGLTPAQALKAAAKLSHLRSSAKPDAVLAYLESTLPSADVGRAVVMDPRFLCAKVEKTLAPCIADLHDLGLSRDEIAQLVPLAPGYFSRFLRSRLEFWLAEFGSFDKLLQVLRWHASILSADLDKVARPNVAFLRQYGLNISDIAGATMYYSRLFIMNPELLKEAVQRVEELGINCGARMLRHALPIVAFTDKDVLAKRIQLLHNFGFSKDDVLTLAKKQPDVLGLSEPKLQGNLDFLLKDVGLEVSYIARRPVLLKYSVERRLLPRRWLLKVLKEKGLLKFELDYCGTARMAEKRFVEKFVHPFKNRVPGLANDYASKCLGKPAVGVA</sequence>
<evidence type="ECO:0000256" key="1">
    <source>
        <dbReference type="ARBA" id="ARBA00007692"/>
    </source>
</evidence>
<comment type="similarity">
    <text evidence="1">Belongs to the mTERF family.</text>
</comment>
<keyword evidence="2" id="KW-0806">Transcription termination</keyword>
<feature type="region of interest" description="Disordered" evidence="4">
    <location>
        <begin position="51"/>
        <end position="81"/>
    </location>
</feature>
<keyword evidence="6" id="KW-1185">Reference proteome</keyword>
<evidence type="ECO:0000256" key="3">
    <source>
        <dbReference type="ARBA" id="ARBA00022946"/>
    </source>
</evidence>